<reference evidence="9 10" key="1">
    <citation type="submission" date="2018-04" db="EMBL/GenBank/DDBJ databases">
        <title>Brenneria corticis sp.nov.</title>
        <authorList>
            <person name="Li Y."/>
        </authorList>
    </citation>
    <scope>NUCLEOTIDE SEQUENCE [LARGE SCALE GENOMIC DNA]</scope>
    <source>
        <strain evidence="9 10">CFCC 11842</strain>
    </source>
</reference>
<evidence type="ECO:0000313" key="10">
    <source>
        <dbReference type="Proteomes" id="UP000296159"/>
    </source>
</evidence>
<sequence length="215" mass="23137">MRWAPRHLDDIGLALLQHLFLVGVSIGCAFVIAMILGVWSARRPKTYALVLTLTGMLFSIPSLALFALLIPWLGIGPLPAIVGLTAYALMILVRNIATGFHAIAPEVLDAARGMGYGYRRMLWEIELPLALPFIITGLRIATTTLIGIATVAAYINAGGLGAIIFAGLDQRYPEKILIGGALTSLLAIGVDALFLLLQRRLARRRRLAPSTEANA</sequence>
<comment type="similarity">
    <text evidence="7">Belongs to the binding-protein-dependent transport system permease family.</text>
</comment>
<dbReference type="CDD" id="cd06261">
    <property type="entry name" value="TM_PBP2"/>
    <property type="match status" value="1"/>
</dbReference>
<accession>A0A2U1UCV4</accession>
<keyword evidence="10" id="KW-1185">Reference proteome</keyword>
<comment type="subcellular location">
    <subcellularLocation>
        <location evidence="1">Cell inner membrane</location>
        <topology evidence="1">Multi-pass membrane protein</topology>
    </subcellularLocation>
    <subcellularLocation>
        <location evidence="7">Cell membrane</location>
        <topology evidence="7">Multi-pass membrane protein</topology>
    </subcellularLocation>
</comment>
<dbReference type="Pfam" id="PF00528">
    <property type="entry name" value="BPD_transp_1"/>
    <property type="match status" value="1"/>
</dbReference>
<evidence type="ECO:0000256" key="7">
    <source>
        <dbReference type="RuleBase" id="RU363032"/>
    </source>
</evidence>
<dbReference type="PANTHER" id="PTHR30177:SF4">
    <property type="entry name" value="OSMOPROTECTANT IMPORT PERMEASE PROTEIN OSMW"/>
    <property type="match status" value="1"/>
</dbReference>
<gene>
    <name evidence="9" type="ORF">DDT56_00470</name>
</gene>
<evidence type="ECO:0000256" key="4">
    <source>
        <dbReference type="ARBA" id="ARBA00022692"/>
    </source>
</evidence>
<feature type="transmembrane region" description="Helical" evidence="7">
    <location>
        <begin position="20"/>
        <end position="39"/>
    </location>
</feature>
<organism evidence="9 10">
    <name type="scientific">Brenneria corticis</name>
    <dbReference type="NCBI Taxonomy" id="2173106"/>
    <lineage>
        <taxon>Bacteria</taxon>
        <taxon>Pseudomonadati</taxon>
        <taxon>Pseudomonadota</taxon>
        <taxon>Gammaproteobacteria</taxon>
        <taxon>Enterobacterales</taxon>
        <taxon>Pectobacteriaceae</taxon>
        <taxon>Brenneria</taxon>
    </lineage>
</organism>
<keyword evidence="3" id="KW-0997">Cell inner membrane</keyword>
<dbReference type="GO" id="GO:0055085">
    <property type="term" value="P:transmembrane transport"/>
    <property type="evidence" value="ECO:0007669"/>
    <property type="project" value="InterPro"/>
</dbReference>
<dbReference type="InterPro" id="IPR051204">
    <property type="entry name" value="ABC_transp_perm/SBD"/>
</dbReference>
<evidence type="ECO:0000256" key="2">
    <source>
        <dbReference type="ARBA" id="ARBA00022448"/>
    </source>
</evidence>
<evidence type="ECO:0000256" key="1">
    <source>
        <dbReference type="ARBA" id="ARBA00004429"/>
    </source>
</evidence>
<dbReference type="GO" id="GO:0031460">
    <property type="term" value="P:glycine betaine transport"/>
    <property type="evidence" value="ECO:0007669"/>
    <property type="project" value="TreeGrafter"/>
</dbReference>
<keyword evidence="6 7" id="KW-0472">Membrane</keyword>
<evidence type="ECO:0000313" key="9">
    <source>
        <dbReference type="EMBL" id="PWC19488.1"/>
    </source>
</evidence>
<dbReference type="PANTHER" id="PTHR30177">
    <property type="entry name" value="GLYCINE BETAINE/L-PROLINE TRANSPORT SYSTEM PERMEASE PROTEIN PROW"/>
    <property type="match status" value="1"/>
</dbReference>
<comment type="caution">
    <text evidence="9">The sequence shown here is derived from an EMBL/GenBank/DDBJ whole genome shotgun (WGS) entry which is preliminary data.</text>
</comment>
<keyword evidence="2 7" id="KW-0813">Transport</keyword>
<feature type="domain" description="ABC transmembrane type-1" evidence="8">
    <location>
        <begin position="15"/>
        <end position="197"/>
    </location>
</feature>
<protein>
    <submittedName>
        <fullName evidence="9">ABC transporter permease</fullName>
    </submittedName>
</protein>
<dbReference type="SUPFAM" id="SSF161098">
    <property type="entry name" value="MetI-like"/>
    <property type="match status" value="1"/>
</dbReference>
<dbReference type="AlphaFoldDB" id="A0A2U1UCV4"/>
<dbReference type="Proteomes" id="UP000296159">
    <property type="component" value="Unassembled WGS sequence"/>
</dbReference>
<dbReference type="InterPro" id="IPR035906">
    <property type="entry name" value="MetI-like_sf"/>
</dbReference>
<name>A0A2U1UCV4_9GAMM</name>
<keyword evidence="3" id="KW-1003">Cell membrane</keyword>
<dbReference type="PROSITE" id="PS51257">
    <property type="entry name" value="PROKAR_LIPOPROTEIN"/>
    <property type="match status" value="1"/>
</dbReference>
<proteinExistence type="inferred from homology"/>
<evidence type="ECO:0000259" key="8">
    <source>
        <dbReference type="PROSITE" id="PS50928"/>
    </source>
</evidence>
<dbReference type="InterPro" id="IPR000515">
    <property type="entry name" value="MetI-like"/>
</dbReference>
<evidence type="ECO:0000256" key="5">
    <source>
        <dbReference type="ARBA" id="ARBA00022989"/>
    </source>
</evidence>
<feature type="transmembrane region" description="Helical" evidence="7">
    <location>
        <begin position="176"/>
        <end position="197"/>
    </location>
</feature>
<dbReference type="Gene3D" id="1.10.3720.10">
    <property type="entry name" value="MetI-like"/>
    <property type="match status" value="1"/>
</dbReference>
<feature type="transmembrane region" description="Helical" evidence="7">
    <location>
        <begin position="46"/>
        <end position="69"/>
    </location>
</feature>
<dbReference type="PROSITE" id="PS50928">
    <property type="entry name" value="ABC_TM1"/>
    <property type="match status" value="1"/>
</dbReference>
<evidence type="ECO:0000256" key="3">
    <source>
        <dbReference type="ARBA" id="ARBA00022519"/>
    </source>
</evidence>
<feature type="transmembrane region" description="Helical" evidence="7">
    <location>
        <begin position="75"/>
        <end position="93"/>
    </location>
</feature>
<dbReference type="GO" id="GO:0005886">
    <property type="term" value="C:plasma membrane"/>
    <property type="evidence" value="ECO:0007669"/>
    <property type="project" value="UniProtKB-SubCell"/>
</dbReference>
<evidence type="ECO:0000256" key="6">
    <source>
        <dbReference type="ARBA" id="ARBA00023136"/>
    </source>
</evidence>
<feature type="transmembrane region" description="Helical" evidence="7">
    <location>
        <begin position="129"/>
        <end position="156"/>
    </location>
</feature>
<dbReference type="EMBL" id="QDKH01000001">
    <property type="protein sequence ID" value="PWC19488.1"/>
    <property type="molecule type" value="Genomic_DNA"/>
</dbReference>
<dbReference type="RefSeq" id="WP_136164815.1">
    <property type="nucleotide sequence ID" value="NZ_KZ819071.1"/>
</dbReference>
<keyword evidence="5 7" id="KW-1133">Transmembrane helix</keyword>
<keyword evidence="4 7" id="KW-0812">Transmembrane</keyword>